<dbReference type="AlphaFoldDB" id="S7PQU4"/>
<accession>S7PQU4</accession>
<organism evidence="1 2">
    <name type="scientific">Gloeophyllum trabeum (strain ATCC 11539 / FP-39264 / Madison 617)</name>
    <name type="common">Brown rot fungus</name>
    <dbReference type="NCBI Taxonomy" id="670483"/>
    <lineage>
        <taxon>Eukaryota</taxon>
        <taxon>Fungi</taxon>
        <taxon>Dikarya</taxon>
        <taxon>Basidiomycota</taxon>
        <taxon>Agaricomycotina</taxon>
        <taxon>Agaricomycetes</taxon>
        <taxon>Gloeophyllales</taxon>
        <taxon>Gloeophyllaceae</taxon>
        <taxon>Gloeophyllum</taxon>
    </lineage>
</organism>
<reference evidence="1 2" key="1">
    <citation type="journal article" date="2012" name="Science">
        <title>The Paleozoic origin of enzymatic lignin decomposition reconstructed from 31 fungal genomes.</title>
        <authorList>
            <person name="Floudas D."/>
            <person name="Binder M."/>
            <person name="Riley R."/>
            <person name="Barry K."/>
            <person name="Blanchette R.A."/>
            <person name="Henrissat B."/>
            <person name="Martinez A.T."/>
            <person name="Otillar R."/>
            <person name="Spatafora J.W."/>
            <person name="Yadav J.S."/>
            <person name="Aerts A."/>
            <person name="Benoit I."/>
            <person name="Boyd A."/>
            <person name="Carlson A."/>
            <person name="Copeland A."/>
            <person name="Coutinho P.M."/>
            <person name="de Vries R.P."/>
            <person name="Ferreira P."/>
            <person name="Findley K."/>
            <person name="Foster B."/>
            <person name="Gaskell J."/>
            <person name="Glotzer D."/>
            <person name="Gorecki P."/>
            <person name="Heitman J."/>
            <person name="Hesse C."/>
            <person name="Hori C."/>
            <person name="Igarashi K."/>
            <person name="Jurgens J.A."/>
            <person name="Kallen N."/>
            <person name="Kersten P."/>
            <person name="Kohler A."/>
            <person name="Kuees U."/>
            <person name="Kumar T.K.A."/>
            <person name="Kuo A."/>
            <person name="LaButti K."/>
            <person name="Larrondo L.F."/>
            <person name="Lindquist E."/>
            <person name="Ling A."/>
            <person name="Lombard V."/>
            <person name="Lucas S."/>
            <person name="Lundell T."/>
            <person name="Martin R."/>
            <person name="McLaughlin D.J."/>
            <person name="Morgenstern I."/>
            <person name="Morin E."/>
            <person name="Murat C."/>
            <person name="Nagy L.G."/>
            <person name="Nolan M."/>
            <person name="Ohm R.A."/>
            <person name="Patyshakuliyeva A."/>
            <person name="Rokas A."/>
            <person name="Ruiz-Duenas F.J."/>
            <person name="Sabat G."/>
            <person name="Salamov A."/>
            <person name="Samejima M."/>
            <person name="Schmutz J."/>
            <person name="Slot J.C."/>
            <person name="St John F."/>
            <person name="Stenlid J."/>
            <person name="Sun H."/>
            <person name="Sun S."/>
            <person name="Syed K."/>
            <person name="Tsang A."/>
            <person name="Wiebenga A."/>
            <person name="Young D."/>
            <person name="Pisabarro A."/>
            <person name="Eastwood D.C."/>
            <person name="Martin F."/>
            <person name="Cullen D."/>
            <person name="Grigoriev I.V."/>
            <person name="Hibbett D.S."/>
        </authorList>
    </citation>
    <scope>NUCLEOTIDE SEQUENCE [LARGE SCALE GENOMIC DNA]</scope>
    <source>
        <strain evidence="1 2">ATCC 11539</strain>
    </source>
</reference>
<dbReference type="OrthoDB" id="3270336at2759"/>
<dbReference type="HOGENOM" id="CLU_871702_0_0_1"/>
<name>S7PQU4_GLOTA</name>
<dbReference type="RefSeq" id="XP_007871706.1">
    <property type="nucleotide sequence ID" value="XM_007873515.1"/>
</dbReference>
<gene>
    <name evidence="1" type="ORF">GLOTRDRAFT_134548</name>
</gene>
<keyword evidence="2" id="KW-1185">Reference proteome</keyword>
<dbReference type="Proteomes" id="UP000030669">
    <property type="component" value="Unassembled WGS sequence"/>
</dbReference>
<dbReference type="OMA" id="RIYCHER"/>
<evidence type="ECO:0000313" key="1">
    <source>
        <dbReference type="EMBL" id="EPQ49838.1"/>
    </source>
</evidence>
<evidence type="ECO:0000313" key="2">
    <source>
        <dbReference type="Proteomes" id="UP000030669"/>
    </source>
</evidence>
<sequence>MVEKATGAYSQEFMDKAITFMKDLCTGGGQGTLSHCDLAQGRLQTPLNVRRLPADEIIYYAVTPPDGPGVWVTTAADVCHIIRIYRYESSRGDAQPDLRLRLLDLGIPFLCPRVLPHPQKTVEPGSLVQQLVRSPGYKWVPADYASYVSRRDSFIVGHPHGRAALLLGGMMWRLALDALHGTAEDVVCAGPSEAAIENGFGRLVTRVDGTSGWYEEHIDPLEEACIIGTYFVETSPGQWAEISWWPKSTTWKCCGYGSPGYWTNGAEEWYQNRLREIMKGTAQPMSQMQWRSFLRHNASAVRKFSGRYESHCKLSVDAR</sequence>
<proteinExistence type="predicted"/>
<dbReference type="GeneID" id="19303081"/>
<dbReference type="EMBL" id="KB469570">
    <property type="protein sequence ID" value="EPQ49838.1"/>
    <property type="molecule type" value="Genomic_DNA"/>
</dbReference>
<dbReference type="KEGG" id="gtr:GLOTRDRAFT_134548"/>
<dbReference type="eggNOG" id="ENOG502T0HE">
    <property type="taxonomic scope" value="Eukaryota"/>
</dbReference>
<protein>
    <submittedName>
        <fullName evidence="1">Uncharacterized protein</fullName>
    </submittedName>
</protein>